<evidence type="ECO:0000256" key="2">
    <source>
        <dbReference type="SAM" id="Phobius"/>
    </source>
</evidence>
<reference evidence="5" key="1">
    <citation type="submission" date="2025-08" db="UniProtKB">
        <authorList>
            <consortium name="RefSeq"/>
        </authorList>
    </citation>
    <scope>IDENTIFICATION</scope>
</reference>
<sequence length="426" mass="47423">MTMRENVATATQRAICFILVVSQAQYLSAMRLNPKVVVSCEDPKAMEVTIDTPGTVAGAIYVKDQVKNPKCLLQPTSAKTVFVIPFDTCGTLKENEIYTTTIIIQRHATVVTSEDISYRIQCSFDTGLQTILNSDVDLNDLKPINVNNTAAPPRVTMNVYDFVADQFVTKLKLGEVYELEIDITNGRMYGGFVRNCKAISGDGMVYQLLDDKGCPTDTSIFGKAYTDDQSMNTGHLFIYMPFEAFKFAENSKVRFQCTLVMCRGTCEATQCGEEVGETFGRKRRAANEDEDEDADVVEEVAMTRGFEVITEDDTSLREMLAQDDNVKRKLMEEASHLPWIVLTALLATLLIVSFVSNILFFSKLRRHRAECAKYGIENAFVAEPPKYMGAGLSSHGNSLSCDNNEHQCRNAGQLPANTDKNSRRLS</sequence>
<protein>
    <submittedName>
        <fullName evidence="5">Cuticlin-1-like</fullName>
    </submittedName>
</protein>
<dbReference type="InterPro" id="IPR042235">
    <property type="entry name" value="ZP-C_dom"/>
</dbReference>
<dbReference type="Proteomes" id="UP000695022">
    <property type="component" value="Unplaced"/>
</dbReference>
<keyword evidence="2" id="KW-0472">Membrane</keyword>
<dbReference type="Pfam" id="PF25272">
    <property type="entry name" value="VERL_C"/>
    <property type="match status" value="1"/>
</dbReference>
<keyword evidence="1" id="KW-0732">Signal</keyword>
<dbReference type="PROSITE" id="PS51034">
    <property type="entry name" value="ZP_2"/>
    <property type="match status" value="1"/>
</dbReference>
<dbReference type="InterPro" id="IPR051962">
    <property type="entry name" value="Cuticlin"/>
</dbReference>
<dbReference type="Gene3D" id="2.60.40.4100">
    <property type="entry name" value="Zona pellucida, ZP-C domain"/>
    <property type="match status" value="1"/>
</dbReference>
<evidence type="ECO:0000313" key="4">
    <source>
        <dbReference type="Proteomes" id="UP000695022"/>
    </source>
</evidence>
<keyword evidence="4" id="KW-1185">Reference proteome</keyword>
<evidence type="ECO:0000313" key="5">
    <source>
        <dbReference type="RefSeq" id="XP_014675779.1"/>
    </source>
</evidence>
<dbReference type="InterPro" id="IPR001507">
    <property type="entry name" value="ZP_dom"/>
</dbReference>
<keyword evidence="2" id="KW-1133">Transmembrane helix</keyword>
<gene>
    <name evidence="5" type="primary">LOC106815785</name>
</gene>
<accession>A0ABM1EUA8</accession>
<evidence type="ECO:0000259" key="3">
    <source>
        <dbReference type="PROSITE" id="PS51034"/>
    </source>
</evidence>
<dbReference type="InterPro" id="IPR057371">
    <property type="entry name" value="VERL_C"/>
</dbReference>
<proteinExistence type="predicted"/>
<dbReference type="GeneID" id="106815785"/>
<keyword evidence="2" id="KW-0812">Transmembrane</keyword>
<evidence type="ECO:0000256" key="1">
    <source>
        <dbReference type="ARBA" id="ARBA00022729"/>
    </source>
</evidence>
<name>A0ABM1EUA8_PRICU</name>
<feature type="domain" description="ZP" evidence="3">
    <location>
        <begin position="39"/>
        <end position="278"/>
    </location>
</feature>
<dbReference type="SMART" id="SM00241">
    <property type="entry name" value="ZP"/>
    <property type="match status" value="1"/>
</dbReference>
<dbReference type="RefSeq" id="XP_014675779.1">
    <property type="nucleotide sequence ID" value="XM_014820293.1"/>
</dbReference>
<dbReference type="PANTHER" id="PTHR22907:SF46">
    <property type="entry name" value="ZP DOMAIN-CONTAINING PROTEIN"/>
    <property type="match status" value="1"/>
</dbReference>
<feature type="transmembrane region" description="Helical" evidence="2">
    <location>
        <begin position="337"/>
        <end position="360"/>
    </location>
</feature>
<dbReference type="PANTHER" id="PTHR22907">
    <property type="entry name" value="GH04558P"/>
    <property type="match status" value="1"/>
</dbReference>
<organism evidence="4 5">
    <name type="scientific">Priapulus caudatus</name>
    <name type="common">Priapulid worm</name>
    <dbReference type="NCBI Taxonomy" id="37621"/>
    <lineage>
        <taxon>Eukaryota</taxon>
        <taxon>Metazoa</taxon>
        <taxon>Ecdysozoa</taxon>
        <taxon>Scalidophora</taxon>
        <taxon>Priapulida</taxon>
        <taxon>Priapulimorpha</taxon>
        <taxon>Priapulimorphida</taxon>
        <taxon>Priapulidae</taxon>
        <taxon>Priapulus</taxon>
    </lineage>
</organism>